<dbReference type="InterPro" id="IPR058265">
    <property type="entry name" value="DUF7959"/>
</dbReference>
<proteinExistence type="predicted"/>
<evidence type="ECO:0000313" key="4">
    <source>
        <dbReference type="EMBL" id="CAI9739347.1"/>
    </source>
</evidence>
<dbReference type="GO" id="GO:0051539">
    <property type="term" value="F:4 iron, 4 sulfur cluster binding"/>
    <property type="evidence" value="ECO:0007669"/>
    <property type="project" value="InterPro"/>
</dbReference>
<reference evidence="4" key="1">
    <citation type="submission" date="2023-08" db="EMBL/GenBank/DDBJ databases">
        <authorList>
            <person name="Alioto T."/>
            <person name="Alioto T."/>
            <person name="Gomez Garrido J."/>
        </authorList>
    </citation>
    <scope>NUCLEOTIDE SEQUENCE</scope>
</reference>
<dbReference type="Pfam" id="PF25898">
    <property type="entry name" value="LolA_2nd_metazoa"/>
    <property type="match status" value="2"/>
</dbReference>
<gene>
    <name evidence="4" type="ORF">OCTVUL_1B016076</name>
</gene>
<feature type="domain" description="LolA-like" evidence="2">
    <location>
        <begin position="119"/>
        <end position="243"/>
    </location>
</feature>
<accession>A0AA36BT06</accession>
<dbReference type="PANTHER" id="PTHR36902">
    <property type="entry name" value="ENRICHED IN SURFACE-LABELED PROTEOME PROTEIN 9"/>
    <property type="match status" value="1"/>
</dbReference>
<dbReference type="InterPro" id="IPR058831">
    <property type="entry name" value="LolA-like_dom_2nd"/>
</dbReference>
<feature type="signal peptide" evidence="1">
    <location>
        <begin position="1"/>
        <end position="36"/>
    </location>
</feature>
<protein>
    <submittedName>
        <fullName evidence="4">EF-hand domain-containing D1</fullName>
    </submittedName>
</protein>
<dbReference type="EMBL" id="OX597836">
    <property type="protein sequence ID" value="CAI9739347.1"/>
    <property type="molecule type" value="Genomic_DNA"/>
</dbReference>
<dbReference type="PANTHER" id="PTHR36902:SF1">
    <property type="entry name" value="ENRICHED IN SURFACE-LABELED PROTEOME PROTEIN 9"/>
    <property type="match status" value="1"/>
</dbReference>
<feature type="domain" description="LolA-like" evidence="2">
    <location>
        <begin position="419"/>
        <end position="499"/>
    </location>
</feature>
<dbReference type="InterPro" id="IPR003651">
    <property type="entry name" value="Endonuclease3_FeS-loop_motif"/>
</dbReference>
<dbReference type="Proteomes" id="UP001162480">
    <property type="component" value="Chromosome 23"/>
</dbReference>
<dbReference type="SMART" id="SM00525">
    <property type="entry name" value="FES"/>
    <property type="match status" value="3"/>
</dbReference>
<keyword evidence="1" id="KW-0732">Signal</keyword>
<evidence type="ECO:0000259" key="3">
    <source>
        <dbReference type="Pfam" id="PF25899"/>
    </source>
</evidence>
<name>A0AA36BT06_OCTVU</name>
<sequence>MLIQFNVVLHSQVLKRSRFFPVSLLLIVLLCDVTEAGKGIPFSFTVPTTYSLRVEETEYGKTKLGNYMKYYDHDVHMMSIWRSNKEWVFESLFDFIHNMFVKVEMKLKTRNSTSWSTPPPGVACQRNGTSIPILPDFFKLKTELIIRQSHETTYFDELYDYKTKRVKFEFHTPSGKTITEVQDFHTGVGYKIDSSGECAMHIMTEAEPDVHISSVNGIKTVKMVNSRYFYVFNSTEFMYEGKVRNKLLSNHICHTNHVCHINHICHPNNLCHICHFNNICHSNHICHPNNICHTSHICHFSNICHSDHINHICHPNNICQTSHICHFSNICHSDHINHICHPNNICHICHFSNICHSDHINHICHPNNICHICHSDHINHICHPNNICHICHFSDICHSDHINHICHLNNICHSNHIDARGINCDVWTATGDVAGEESIWRYYFASEETTEVGETNAKSSWLVMYEMMIPEQSVHITYNVYGYEEKEPDVWEFNIATCFPGTKQKQISFKVPSSLSDLISVNQKQFKHALIVSIQGYSGVSALRVSDIQIDFLEDGIYITAMLLDKAPVKDQTKEPIEETGLDEAYKNIIDRLKYKGWMEKEEGREGENERKDRWSVSDRNLTPASKFYELREPLLPIFQFLL</sequence>
<keyword evidence="5" id="KW-1185">Reference proteome</keyword>
<feature type="chain" id="PRO_5041416011" evidence="1">
    <location>
        <begin position="37"/>
        <end position="643"/>
    </location>
</feature>
<evidence type="ECO:0000256" key="1">
    <source>
        <dbReference type="SAM" id="SignalP"/>
    </source>
</evidence>
<dbReference type="AlphaFoldDB" id="A0AA36BT06"/>
<dbReference type="Pfam" id="PF25899">
    <property type="entry name" value="DUF7959"/>
    <property type="match status" value="1"/>
</dbReference>
<evidence type="ECO:0000259" key="2">
    <source>
        <dbReference type="Pfam" id="PF25898"/>
    </source>
</evidence>
<evidence type="ECO:0000313" key="5">
    <source>
        <dbReference type="Proteomes" id="UP001162480"/>
    </source>
</evidence>
<organism evidence="4 5">
    <name type="scientific">Octopus vulgaris</name>
    <name type="common">Common octopus</name>
    <dbReference type="NCBI Taxonomy" id="6645"/>
    <lineage>
        <taxon>Eukaryota</taxon>
        <taxon>Metazoa</taxon>
        <taxon>Spiralia</taxon>
        <taxon>Lophotrochozoa</taxon>
        <taxon>Mollusca</taxon>
        <taxon>Cephalopoda</taxon>
        <taxon>Coleoidea</taxon>
        <taxon>Octopodiformes</taxon>
        <taxon>Octopoda</taxon>
        <taxon>Incirrata</taxon>
        <taxon>Octopodidae</taxon>
        <taxon>Octopus</taxon>
    </lineage>
</organism>
<feature type="domain" description="DUF7959" evidence="3">
    <location>
        <begin position="512"/>
        <end position="596"/>
    </location>
</feature>